<keyword evidence="4" id="KW-0507">mRNA processing</keyword>
<keyword evidence="9" id="KW-1185">Reference proteome</keyword>
<evidence type="ECO:0000256" key="6">
    <source>
        <dbReference type="ARBA" id="ARBA00023187"/>
    </source>
</evidence>
<accession>A0A814G5D7</accession>
<name>A0A814G5D7_9BILA</name>
<dbReference type="GO" id="GO:0071011">
    <property type="term" value="C:precatalytic spliceosome"/>
    <property type="evidence" value="ECO:0007669"/>
    <property type="project" value="TreeGrafter"/>
</dbReference>
<reference evidence="8" key="1">
    <citation type="submission" date="2021-02" db="EMBL/GenBank/DDBJ databases">
        <authorList>
            <person name="Nowell W R."/>
        </authorList>
    </citation>
    <scope>NUCLEOTIDE SEQUENCE</scope>
    <source>
        <strain evidence="8">Ploen Becks lab</strain>
    </source>
</reference>
<evidence type="ECO:0000256" key="5">
    <source>
        <dbReference type="ARBA" id="ARBA00022728"/>
    </source>
</evidence>
<dbReference type="GO" id="GO:0071013">
    <property type="term" value="C:catalytic step 2 spliceosome"/>
    <property type="evidence" value="ECO:0007669"/>
    <property type="project" value="TreeGrafter"/>
</dbReference>
<comment type="subcellular location">
    <subcellularLocation>
        <location evidence="1">Nucleus</location>
    </subcellularLocation>
</comment>
<dbReference type="Pfam" id="PF05700">
    <property type="entry name" value="BCAS2"/>
    <property type="match status" value="1"/>
</dbReference>
<comment type="similarity">
    <text evidence="2">Belongs to the SPF27 family.</text>
</comment>
<evidence type="ECO:0000256" key="4">
    <source>
        <dbReference type="ARBA" id="ARBA00022664"/>
    </source>
</evidence>
<dbReference type="PANTHER" id="PTHR13296:SF0">
    <property type="entry name" value="PRE-MRNA-SPLICING FACTOR SPF27"/>
    <property type="match status" value="1"/>
</dbReference>
<dbReference type="AlphaFoldDB" id="A0A814G5D7"/>
<dbReference type="EMBL" id="CAJNOC010003704">
    <property type="protein sequence ID" value="CAF0994303.1"/>
    <property type="molecule type" value="Genomic_DNA"/>
</dbReference>
<dbReference type="InterPro" id="IPR008409">
    <property type="entry name" value="SPF27"/>
</dbReference>
<protein>
    <recommendedName>
        <fullName evidence="3">Pre-mRNA-splicing factor SPF27</fullName>
    </recommendedName>
</protein>
<evidence type="ECO:0000256" key="3">
    <source>
        <dbReference type="ARBA" id="ARBA00014158"/>
    </source>
</evidence>
<dbReference type="GO" id="GO:0000974">
    <property type="term" value="C:Prp19 complex"/>
    <property type="evidence" value="ECO:0007669"/>
    <property type="project" value="TreeGrafter"/>
</dbReference>
<keyword evidence="5" id="KW-0747">Spliceosome</keyword>
<keyword evidence="7" id="KW-0539">Nucleus</keyword>
<evidence type="ECO:0000313" key="8">
    <source>
        <dbReference type="EMBL" id="CAF0994303.1"/>
    </source>
</evidence>
<dbReference type="Proteomes" id="UP000663879">
    <property type="component" value="Unassembled WGS sequence"/>
</dbReference>
<comment type="caution">
    <text evidence="8">The sequence shown here is derived from an EMBL/GenBank/DDBJ whole genome shotgun (WGS) entry which is preliminary data.</text>
</comment>
<organism evidence="8 9">
    <name type="scientific">Brachionus calyciflorus</name>
    <dbReference type="NCBI Taxonomy" id="104777"/>
    <lineage>
        <taxon>Eukaryota</taxon>
        <taxon>Metazoa</taxon>
        <taxon>Spiralia</taxon>
        <taxon>Gnathifera</taxon>
        <taxon>Rotifera</taxon>
        <taxon>Eurotatoria</taxon>
        <taxon>Monogononta</taxon>
        <taxon>Pseudotrocha</taxon>
        <taxon>Ploima</taxon>
        <taxon>Brachionidae</taxon>
        <taxon>Brachionus</taxon>
    </lineage>
</organism>
<keyword evidence="6" id="KW-0508">mRNA splicing</keyword>
<dbReference type="GO" id="GO:0008380">
    <property type="term" value="P:RNA splicing"/>
    <property type="evidence" value="ECO:0007669"/>
    <property type="project" value="UniProtKB-KW"/>
</dbReference>
<evidence type="ECO:0000256" key="1">
    <source>
        <dbReference type="ARBA" id="ARBA00004123"/>
    </source>
</evidence>
<evidence type="ECO:0000256" key="2">
    <source>
        <dbReference type="ARBA" id="ARBA00010788"/>
    </source>
</evidence>
<dbReference type="GO" id="GO:0006397">
    <property type="term" value="P:mRNA processing"/>
    <property type="evidence" value="ECO:0007669"/>
    <property type="project" value="UniProtKB-KW"/>
</dbReference>
<dbReference type="OrthoDB" id="205794at2759"/>
<feature type="non-terminal residue" evidence="8">
    <location>
        <position position="46"/>
    </location>
</feature>
<gene>
    <name evidence="8" type="ORF">OXX778_LOCUS16076</name>
</gene>
<proteinExistence type="inferred from homology"/>
<evidence type="ECO:0000313" key="9">
    <source>
        <dbReference type="Proteomes" id="UP000663879"/>
    </source>
</evidence>
<evidence type="ECO:0000256" key="7">
    <source>
        <dbReference type="ARBA" id="ARBA00023242"/>
    </source>
</evidence>
<dbReference type="PANTHER" id="PTHR13296">
    <property type="entry name" value="BCAS2 PROTEIN"/>
    <property type="match status" value="1"/>
</dbReference>
<sequence length="46" mass="5410">MANEILVDALPYIDAGYDEPEVKQMVFSLIEEECRRYKPSKNYLEV</sequence>